<evidence type="ECO:0000313" key="3">
    <source>
        <dbReference type="EMBL" id="CAK9202892.1"/>
    </source>
</evidence>
<feature type="compositionally biased region" description="Polar residues" evidence="1">
    <location>
        <begin position="196"/>
        <end position="222"/>
    </location>
</feature>
<feature type="region of interest" description="Disordered" evidence="1">
    <location>
        <begin position="193"/>
        <end position="264"/>
    </location>
</feature>
<dbReference type="SUPFAM" id="SSF56112">
    <property type="entry name" value="Protein kinase-like (PK-like)"/>
    <property type="match status" value="1"/>
</dbReference>
<dbReference type="InterPro" id="IPR001245">
    <property type="entry name" value="Ser-Thr/Tyr_kinase_cat_dom"/>
</dbReference>
<dbReference type="InterPro" id="IPR011009">
    <property type="entry name" value="Kinase-like_dom_sf"/>
</dbReference>
<dbReference type="PROSITE" id="PS50011">
    <property type="entry name" value="PROTEIN_KINASE_DOM"/>
    <property type="match status" value="1"/>
</dbReference>
<proteinExistence type="predicted"/>
<keyword evidence="4" id="KW-1185">Reference proteome</keyword>
<dbReference type="EMBL" id="OZ019905">
    <property type="protein sequence ID" value="CAK9202892.1"/>
    <property type="molecule type" value="Genomic_DNA"/>
</dbReference>
<dbReference type="Proteomes" id="UP001497512">
    <property type="component" value="Chromosome 13"/>
</dbReference>
<organism evidence="3 4">
    <name type="scientific">Sphagnum troendelagicum</name>
    <dbReference type="NCBI Taxonomy" id="128251"/>
    <lineage>
        <taxon>Eukaryota</taxon>
        <taxon>Viridiplantae</taxon>
        <taxon>Streptophyta</taxon>
        <taxon>Embryophyta</taxon>
        <taxon>Bryophyta</taxon>
        <taxon>Sphagnophytina</taxon>
        <taxon>Sphagnopsida</taxon>
        <taxon>Sphagnales</taxon>
        <taxon>Sphagnaceae</taxon>
        <taxon>Sphagnum</taxon>
    </lineage>
</organism>
<reference evidence="3" key="1">
    <citation type="submission" date="2024-02" db="EMBL/GenBank/DDBJ databases">
        <authorList>
            <consortium name="ELIXIR-Norway"/>
            <consortium name="Elixir Norway"/>
        </authorList>
    </citation>
    <scope>NUCLEOTIDE SEQUENCE</scope>
</reference>
<evidence type="ECO:0000256" key="1">
    <source>
        <dbReference type="SAM" id="MobiDB-lite"/>
    </source>
</evidence>
<dbReference type="InterPro" id="IPR000719">
    <property type="entry name" value="Prot_kinase_dom"/>
</dbReference>
<dbReference type="PANTHER" id="PTHR44329:SF260">
    <property type="entry name" value="PROTEIN KINASE DOMAIN-CONTAINING PROTEIN"/>
    <property type="match status" value="1"/>
</dbReference>
<accession>A0ABP0TRB6</accession>
<feature type="domain" description="Protein kinase" evidence="2">
    <location>
        <begin position="1"/>
        <end position="163"/>
    </location>
</feature>
<protein>
    <recommendedName>
        <fullName evidence="2">Protein kinase domain-containing protein</fullName>
    </recommendedName>
</protein>
<dbReference type="Gene3D" id="1.10.510.10">
    <property type="entry name" value="Transferase(Phosphotransferase) domain 1"/>
    <property type="match status" value="1"/>
</dbReference>
<dbReference type="Pfam" id="PF07714">
    <property type="entry name" value="PK_Tyr_Ser-Thr"/>
    <property type="match status" value="1"/>
</dbReference>
<evidence type="ECO:0000259" key="2">
    <source>
        <dbReference type="PROSITE" id="PS50011"/>
    </source>
</evidence>
<dbReference type="InterPro" id="IPR051681">
    <property type="entry name" value="Ser/Thr_Kinases-Pseudokinases"/>
</dbReference>
<gene>
    <name evidence="3" type="ORF">CSSPTR1EN2_LOCUS6634</name>
</gene>
<name>A0ABP0TRB6_9BRYO</name>
<feature type="region of interest" description="Disordered" evidence="1">
    <location>
        <begin position="1"/>
        <end position="21"/>
    </location>
</feature>
<evidence type="ECO:0000313" key="4">
    <source>
        <dbReference type="Proteomes" id="UP001497512"/>
    </source>
</evidence>
<dbReference type="PANTHER" id="PTHR44329">
    <property type="entry name" value="SERINE/THREONINE-PROTEIN KINASE TNNI3K-RELATED"/>
    <property type="match status" value="1"/>
</dbReference>
<sequence length="264" mass="29233">MRQLVRVGKNHNGAEEVESTIQPTRRNKGVLDYRNRKSYSYGTNGFTKTGDFEMGGAAGTGFWRAPEVLPAVKDGLRPILTRKTDLYGFAMVCYEILTGYFPFQGYRLSDYEIVLSGQRPQLPNNLTAMLWKLLCSCWDANPRNWPTFSDIVGNLKDGYDQLIVGNNEAYQQSEEFSITVEKWSRSVELTLGDAGQDSNYNSDQSNGEGCNSDHNTDKSPVQPSYARRVASTDAGPSGASPAWENRHAPPGDEGSIFAHGTPNN</sequence>